<dbReference type="PROSITE" id="PS50865">
    <property type="entry name" value="ZF_MYND_2"/>
    <property type="match status" value="1"/>
</dbReference>
<keyword evidence="7" id="KW-1185">Reference proteome</keyword>
<dbReference type="AlphaFoldDB" id="A0A8H7CP56"/>
<organism evidence="6 7">
    <name type="scientific">Mycena venus</name>
    <dbReference type="NCBI Taxonomy" id="2733690"/>
    <lineage>
        <taxon>Eukaryota</taxon>
        <taxon>Fungi</taxon>
        <taxon>Dikarya</taxon>
        <taxon>Basidiomycota</taxon>
        <taxon>Agaricomycotina</taxon>
        <taxon>Agaricomycetes</taxon>
        <taxon>Agaricomycetidae</taxon>
        <taxon>Agaricales</taxon>
        <taxon>Marasmiineae</taxon>
        <taxon>Mycenaceae</taxon>
        <taxon>Mycena</taxon>
    </lineage>
</organism>
<name>A0A8H7CP56_9AGAR</name>
<feature type="domain" description="MYND-type" evidence="5">
    <location>
        <begin position="479"/>
        <end position="509"/>
    </location>
</feature>
<dbReference type="Proteomes" id="UP000620124">
    <property type="component" value="Unassembled WGS sequence"/>
</dbReference>
<protein>
    <submittedName>
        <fullName evidence="6">MYND-type domain-containing protein</fullName>
    </submittedName>
</protein>
<keyword evidence="3" id="KW-0862">Zinc</keyword>
<keyword evidence="1" id="KW-0479">Metal-binding</keyword>
<evidence type="ECO:0000256" key="2">
    <source>
        <dbReference type="ARBA" id="ARBA00022771"/>
    </source>
</evidence>
<reference evidence="6" key="1">
    <citation type="submission" date="2020-05" db="EMBL/GenBank/DDBJ databases">
        <title>Mycena genomes resolve the evolution of fungal bioluminescence.</title>
        <authorList>
            <person name="Tsai I.J."/>
        </authorList>
    </citation>
    <scope>NUCLEOTIDE SEQUENCE</scope>
    <source>
        <strain evidence="6">CCC161011</strain>
    </source>
</reference>
<evidence type="ECO:0000256" key="3">
    <source>
        <dbReference type="ARBA" id="ARBA00022833"/>
    </source>
</evidence>
<evidence type="ECO:0000259" key="5">
    <source>
        <dbReference type="PROSITE" id="PS50865"/>
    </source>
</evidence>
<dbReference type="SUPFAM" id="SSF144232">
    <property type="entry name" value="HIT/MYND zinc finger-like"/>
    <property type="match status" value="1"/>
</dbReference>
<accession>A0A8H7CP56</accession>
<evidence type="ECO:0000256" key="4">
    <source>
        <dbReference type="PROSITE-ProRule" id="PRU00134"/>
    </source>
</evidence>
<dbReference type="GO" id="GO:0008270">
    <property type="term" value="F:zinc ion binding"/>
    <property type="evidence" value="ECO:0007669"/>
    <property type="project" value="UniProtKB-KW"/>
</dbReference>
<proteinExistence type="predicted"/>
<sequence length="521" mass="58553">MPPLGIPAHLAAAIQDPNFERSLKALVEVGSRIMPEVVAASRKTGNTGTLDERIAERSEFSRVGVKLAVMTGSSSLLVEGLAPRQNPPIYNGMMYCVNLVDKIVRRDYRAGQKHELAKLPYLLKRIRHLLRVFYNFRVGGRQHPDLVFCDWEQMFQVGITLHDVGLCLQLDPPRLRAVMAAGGHELEEFLLDDELDVGDFRKAAIVIERRVAADPESEDTDRMAASDIENVAEKDLAAHVLSWFFGDISVAFVLHENIGSDSDERRWASKAMARLVHWSTSETLRSALGDPLTDAMRPIYWSMPLLIKFSQAGGLGAVFGDWVGSFSYGQFTFDLSAQTCCTTKHPTLRALPYLWTLSSIFTASTASRRSIKAARNETHHTPVVFYYVAHCIKRDGLQMRTRADWVRLLTSYVDMPHSTEQRYRWGNMTISGRWDCLEFHGCCAGEACPERRALEALREKRVRGVRDPKVEARLDAWGAKPKACAACGMTAYCSAACQRAHWPKHKLDCLKKRKSAKARQT</sequence>
<dbReference type="EMBL" id="JACAZI010000016">
    <property type="protein sequence ID" value="KAF7343122.1"/>
    <property type="molecule type" value="Genomic_DNA"/>
</dbReference>
<evidence type="ECO:0000313" key="7">
    <source>
        <dbReference type="Proteomes" id="UP000620124"/>
    </source>
</evidence>
<comment type="caution">
    <text evidence="6">The sequence shown here is derived from an EMBL/GenBank/DDBJ whole genome shotgun (WGS) entry which is preliminary data.</text>
</comment>
<keyword evidence="2 4" id="KW-0863">Zinc-finger</keyword>
<evidence type="ECO:0000313" key="6">
    <source>
        <dbReference type="EMBL" id="KAF7343122.1"/>
    </source>
</evidence>
<evidence type="ECO:0000256" key="1">
    <source>
        <dbReference type="ARBA" id="ARBA00022723"/>
    </source>
</evidence>
<dbReference type="OrthoDB" id="10257049at2759"/>
<dbReference type="Pfam" id="PF01753">
    <property type="entry name" value="zf-MYND"/>
    <property type="match status" value="1"/>
</dbReference>
<dbReference type="Gene3D" id="6.10.140.2220">
    <property type="match status" value="1"/>
</dbReference>
<dbReference type="InterPro" id="IPR002893">
    <property type="entry name" value="Znf_MYND"/>
</dbReference>
<gene>
    <name evidence="6" type="ORF">MVEN_01742600</name>
</gene>